<evidence type="ECO:0000259" key="2">
    <source>
        <dbReference type="SMART" id="SM00829"/>
    </source>
</evidence>
<dbReference type="EMBL" id="VWRN01000073">
    <property type="protein sequence ID" value="KAA6115919.1"/>
    <property type="molecule type" value="Genomic_DNA"/>
</dbReference>
<comment type="caution">
    <text evidence="3">The sequence shown here is derived from an EMBL/GenBank/DDBJ whole genome shotgun (WGS) entry which is preliminary data.</text>
</comment>
<proteinExistence type="predicted"/>
<dbReference type="InterPro" id="IPR013149">
    <property type="entry name" value="ADH-like_C"/>
</dbReference>
<dbReference type="AlphaFoldDB" id="A0A5M8A045"/>
<dbReference type="Gene3D" id="3.40.50.720">
    <property type="entry name" value="NAD(P)-binding Rossmann-like Domain"/>
    <property type="match status" value="1"/>
</dbReference>
<keyword evidence="4" id="KW-1185">Reference proteome</keyword>
<feature type="domain" description="Enoyl reductase (ER)" evidence="2">
    <location>
        <begin position="9"/>
        <end position="324"/>
    </location>
</feature>
<dbReference type="Gene3D" id="3.90.180.10">
    <property type="entry name" value="Medium-chain alcohol dehydrogenases, catalytic domain"/>
    <property type="match status" value="1"/>
</dbReference>
<protein>
    <submittedName>
        <fullName evidence="3">Zinc-binding dehydrogenase</fullName>
    </submittedName>
</protein>
<dbReference type="InterPro" id="IPR036291">
    <property type="entry name" value="NAD(P)-bd_dom_sf"/>
</dbReference>
<dbReference type="InterPro" id="IPR011032">
    <property type="entry name" value="GroES-like_sf"/>
</dbReference>
<dbReference type="Proteomes" id="UP000324324">
    <property type="component" value="Unassembled WGS sequence"/>
</dbReference>
<dbReference type="Pfam" id="PF00107">
    <property type="entry name" value="ADH_zinc_N"/>
    <property type="match status" value="1"/>
</dbReference>
<dbReference type="PANTHER" id="PTHR44154">
    <property type="entry name" value="QUINONE OXIDOREDUCTASE"/>
    <property type="match status" value="1"/>
</dbReference>
<keyword evidence="1" id="KW-0521">NADP</keyword>
<dbReference type="InterPro" id="IPR020843">
    <property type="entry name" value="ER"/>
</dbReference>
<dbReference type="SUPFAM" id="SSF50129">
    <property type="entry name" value="GroES-like"/>
    <property type="match status" value="1"/>
</dbReference>
<evidence type="ECO:0000256" key="1">
    <source>
        <dbReference type="ARBA" id="ARBA00022857"/>
    </source>
</evidence>
<evidence type="ECO:0000313" key="4">
    <source>
        <dbReference type="Proteomes" id="UP000324324"/>
    </source>
</evidence>
<dbReference type="InterPro" id="IPR013154">
    <property type="entry name" value="ADH-like_N"/>
</dbReference>
<sequence length="327" mass="34348">MQAVICRNGAPVCARVPVPEPGPDEVLVKVQACALNRADLAMAAGAKHGALGGEGAVLGMEWSGVVVRTGARVPSLRPGQRVMGSGRGAFAEYTVADRGRVLPLPEGSDDPRQAACLPVALQTMHDALVTHGGLGAGNAGQSVLILGASSGVGLMGLQIAREMGAALVIGSSTQPERRARLAEFGADLAVDTRDPTWPDQVLQHTGGNGVDIVVDMLAGPTLNASMRATTLGGTIVNVGRLAGKQAEFDFDLHALRRIRFVGVTFRTRTAQQVREITGRMLRDLSGALERGSLRLPIDCEFPLEQAPQALRHMRANGHFGKIVLTVR</sequence>
<gene>
    <name evidence="3" type="ORF">F1599_25030</name>
</gene>
<dbReference type="Pfam" id="PF08240">
    <property type="entry name" value="ADH_N"/>
    <property type="match status" value="1"/>
</dbReference>
<dbReference type="InterPro" id="IPR051603">
    <property type="entry name" value="Zinc-ADH_QOR/CCCR"/>
</dbReference>
<dbReference type="GO" id="GO:0016491">
    <property type="term" value="F:oxidoreductase activity"/>
    <property type="evidence" value="ECO:0007669"/>
    <property type="project" value="InterPro"/>
</dbReference>
<organism evidence="3 4">
    <name type="scientific">Cupriavidus cauae</name>
    <dbReference type="NCBI Taxonomy" id="2608999"/>
    <lineage>
        <taxon>Bacteria</taxon>
        <taxon>Pseudomonadati</taxon>
        <taxon>Pseudomonadota</taxon>
        <taxon>Betaproteobacteria</taxon>
        <taxon>Burkholderiales</taxon>
        <taxon>Burkholderiaceae</taxon>
        <taxon>Cupriavidus</taxon>
    </lineage>
</organism>
<name>A0A5M8A045_9BURK</name>
<reference evidence="3 4" key="1">
    <citation type="submission" date="2019-09" db="EMBL/GenBank/DDBJ databases">
        <title>Isolation of a novel species in the genus Cupriavidus from patients with sepsis using whole genome sequencing.</title>
        <authorList>
            <person name="Kweon O.J."/>
            <person name="Lee M.-K."/>
        </authorList>
    </citation>
    <scope>NUCLEOTIDE SEQUENCE [LARGE SCALE GENOMIC DNA]</scope>
    <source>
        <strain evidence="3 4">MKL-01</strain>
    </source>
</reference>
<dbReference type="PANTHER" id="PTHR44154:SF1">
    <property type="entry name" value="QUINONE OXIDOREDUCTASE"/>
    <property type="match status" value="1"/>
</dbReference>
<dbReference type="SUPFAM" id="SSF51735">
    <property type="entry name" value="NAD(P)-binding Rossmann-fold domains"/>
    <property type="match status" value="1"/>
</dbReference>
<accession>A0A5M8A045</accession>
<dbReference type="SMART" id="SM00829">
    <property type="entry name" value="PKS_ER"/>
    <property type="match status" value="1"/>
</dbReference>
<evidence type="ECO:0000313" key="3">
    <source>
        <dbReference type="EMBL" id="KAA6115919.1"/>
    </source>
</evidence>